<proteinExistence type="inferred from homology"/>
<gene>
    <name evidence="7" type="ORF">MNOR_LOCUS13203</name>
</gene>
<dbReference type="Gene3D" id="3.40.50.1820">
    <property type="entry name" value="alpha/beta hydrolase"/>
    <property type="match status" value="1"/>
</dbReference>
<keyword evidence="8" id="KW-1185">Reference proteome</keyword>
<sequence>MEDSLVVLSALVCIGRVSADVATQHPLVDILQGSVSGIYEKSTEGRTFESYYGIPYAKPPVGDLRFMVPVPSDAWDGMLDGSKLKAECPQMSLEVIMMGQMPTADQVQGDEDCLHLNIFTHKTGKDMANLPVMLWIHGGGYQIGSVGWNPPYVMMNKDIVLVTLQYRLGSLGFLSTEDSLVPGNMGLKDQTLALSWVKQNIHNFGGDPAQVTIFGESAGAASVHMQILTPHSDGLFQRAIMQSGNALCPWAMGEDHLSHAKRLATDLGCSNVEDLQFMIEFLQAAPLSDLIIKTAEHMVLLGMFPNVFAPRVDGDYLPEAPEILLRKGQFKGVDLIAGVNSHEGATIAGGYFVQPDGLSTINDNFATQAPLSLELREQEDNPEGIARTAFDFYLGFNEKVGQDSADKVVQLYGDRHFNVPHELVSKFTLKHKPEGSLFLYQLDHRGQRSLASFPNGVGAHWVTHSDDLFYFFEGGDVPLFQMFEQIPMTDADLKIRDQLTTMWYNFAKTGNPTPDKNLGFVWSPTNHNLKYLSVGSPMAMKQDQARERIHNFWTTLPTRQNNLLNPTNILPLKRLHRDEL</sequence>
<reference evidence="7 8" key="1">
    <citation type="submission" date="2024-05" db="EMBL/GenBank/DDBJ databases">
        <authorList>
            <person name="Wallberg A."/>
        </authorList>
    </citation>
    <scope>NUCLEOTIDE SEQUENCE [LARGE SCALE GENOMIC DNA]</scope>
</reference>
<dbReference type="InterPro" id="IPR050309">
    <property type="entry name" value="Type-B_Carboxylest/Lipase"/>
</dbReference>
<comment type="similarity">
    <text evidence="1 5">Belongs to the type-B carboxylesterase/lipase family.</text>
</comment>
<evidence type="ECO:0000259" key="6">
    <source>
        <dbReference type="Pfam" id="PF00135"/>
    </source>
</evidence>
<keyword evidence="4" id="KW-0325">Glycoprotein</keyword>
<dbReference type="EC" id="3.1.1.-" evidence="5"/>
<dbReference type="InterPro" id="IPR029058">
    <property type="entry name" value="AB_hydrolase_fold"/>
</dbReference>
<evidence type="ECO:0000256" key="2">
    <source>
        <dbReference type="ARBA" id="ARBA00022487"/>
    </source>
</evidence>
<dbReference type="SUPFAM" id="SSF53474">
    <property type="entry name" value="alpha/beta-Hydrolases"/>
    <property type="match status" value="1"/>
</dbReference>
<accession>A0AAV2QLM5</accession>
<keyword evidence="5" id="KW-0732">Signal</keyword>
<evidence type="ECO:0000313" key="7">
    <source>
        <dbReference type="EMBL" id="CAL4087338.1"/>
    </source>
</evidence>
<evidence type="ECO:0000256" key="3">
    <source>
        <dbReference type="ARBA" id="ARBA00022801"/>
    </source>
</evidence>
<dbReference type="Proteomes" id="UP001497623">
    <property type="component" value="Unassembled WGS sequence"/>
</dbReference>
<dbReference type="InterPro" id="IPR002018">
    <property type="entry name" value="CarbesteraseB"/>
</dbReference>
<feature type="signal peptide" evidence="5">
    <location>
        <begin position="1"/>
        <end position="19"/>
    </location>
</feature>
<evidence type="ECO:0000256" key="5">
    <source>
        <dbReference type="RuleBase" id="RU361235"/>
    </source>
</evidence>
<organism evidence="7 8">
    <name type="scientific">Meganyctiphanes norvegica</name>
    <name type="common">Northern krill</name>
    <name type="synonym">Thysanopoda norvegica</name>
    <dbReference type="NCBI Taxonomy" id="48144"/>
    <lineage>
        <taxon>Eukaryota</taxon>
        <taxon>Metazoa</taxon>
        <taxon>Ecdysozoa</taxon>
        <taxon>Arthropoda</taxon>
        <taxon>Crustacea</taxon>
        <taxon>Multicrustacea</taxon>
        <taxon>Malacostraca</taxon>
        <taxon>Eumalacostraca</taxon>
        <taxon>Eucarida</taxon>
        <taxon>Euphausiacea</taxon>
        <taxon>Euphausiidae</taxon>
        <taxon>Meganyctiphanes</taxon>
    </lineage>
</organism>
<dbReference type="EMBL" id="CAXKWB010007475">
    <property type="protein sequence ID" value="CAL4087338.1"/>
    <property type="molecule type" value="Genomic_DNA"/>
</dbReference>
<comment type="caution">
    <text evidence="7">The sequence shown here is derived from an EMBL/GenBank/DDBJ whole genome shotgun (WGS) entry which is preliminary data.</text>
</comment>
<dbReference type="AlphaFoldDB" id="A0AAV2QLM5"/>
<dbReference type="PANTHER" id="PTHR11559">
    <property type="entry name" value="CARBOXYLESTERASE"/>
    <property type="match status" value="1"/>
</dbReference>
<dbReference type="InterPro" id="IPR019826">
    <property type="entry name" value="Carboxylesterase_B_AS"/>
</dbReference>
<evidence type="ECO:0000256" key="4">
    <source>
        <dbReference type="ARBA" id="ARBA00023180"/>
    </source>
</evidence>
<name>A0AAV2QLM5_MEGNR</name>
<keyword evidence="2" id="KW-0719">Serine esterase</keyword>
<evidence type="ECO:0000256" key="1">
    <source>
        <dbReference type="ARBA" id="ARBA00005964"/>
    </source>
</evidence>
<dbReference type="PROSITE" id="PS00122">
    <property type="entry name" value="CARBOXYLESTERASE_B_1"/>
    <property type="match status" value="1"/>
</dbReference>
<feature type="chain" id="PRO_5043101775" description="Carboxylic ester hydrolase" evidence="5">
    <location>
        <begin position="20"/>
        <end position="580"/>
    </location>
</feature>
<feature type="domain" description="Carboxylesterase type B" evidence="6">
    <location>
        <begin position="25"/>
        <end position="548"/>
    </location>
</feature>
<evidence type="ECO:0000313" key="8">
    <source>
        <dbReference type="Proteomes" id="UP001497623"/>
    </source>
</evidence>
<protein>
    <recommendedName>
        <fullName evidence="5">Carboxylic ester hydrolase</fullName>
        <ecNumber evidence="5">3.1.1.-</ecNumber>
    </recommendedName>
</protein>
<dbReference type="Pfam" id="PF00135">
    <property type="entry name" value="COesterase"/>
    <property type="match status" value="1"/>
</dbReference>
<dbReference type="GO" id="GO:0052689">
    <property type="term" value="F:carboxylic ester hydrolase activity"/>
    <property type="evidence" value="ECO:0007669"/>
    <property type="project" value="UniProtKB-KW"/>
</dbReference>
<keyword evidence="3 5" id="KW-0378">Hydrolase</keyword>